<feature type="domain" description="HDOD" evidence="1">
    <location>
        <begin position="13"/>
        <end position="212"/>
    </location>
</feature>
<dbReference type="InterPro" id="IPR052340">
    <property type="entry name" value="RNase_Y/CdgJ"/>
</dbReference>
<dbReference type="InterPro" id="IPR006675">
    <property type="entry name" value="HDIG_dom"/>
</dbReference>
<dbReference type="EMBL" id="JAAKYA010000012">
    <property type="protein sequence ID" value="NGO38239.1"/>
    <property type="molecule type" value="Genomic_DNA"/>
</dbReference>
<keyword evidence="3" id="KW-1185">Reference proteome</keyword>
<dbReference type="Proteomes" id="UP000477311">
    <property type="component" value="Unassembled WGS sequence"/>
</dbReference>
<evidence type="ECO:0000313" key="2">
    <source>
        <dbReference type="EMBL" id="NGO38239.1"/>
    </source>
</evidence>
<dbReference type="PROSITE" id="PS51833">
    <property type="entry name" value="HDOD"/>
    <property type="match status" value="1"/>
</dbReference>
<sequence length="282" mass="30109">MTAHEVLQKVRQLPAISPAALQLLRLLNQEDADGSGIVHCLKHDPALTARLLRLCNSAEVGLSEKVASVDQALFLLGYRRLHELALQIAVGDALGVAVPAYAIEPRTLWRHSVASARAAELLAEQSPCGTLSADLSFTAGLLHDIGKILLAQVMDEATCSSIRHAIEVQGTPWSEAERQTLGTDHAEVGAALLEQWQLPDPLVHAVARHHQPCHACQPPLCAVVHLADCLAHAAGANAGWHALANRVDPDSATQWGLGESRIATLMAELAEHLITVEASLKP</sequence>
<dbReference type="SMART" id="SM00471">
    <property type="entry name" value="HDc"/>
    <property type="match status" value="1"/>
</dbReference>
<reference evidence="2 3" key="1">
    <citation type="submission" date="2020-02" db="EMBL/GenBank/DDBJ databases">
        <title>Draft genome sequence of Limisphaera ngatamarikiensis NGM72.4T, a thermophilic Verrucomicrobia grouped in subdivision 3.</title>
        <authorList>
            <person name="Carere C.R."/>
            <person name="Steen J."/>
            <person name="Hugenholtz P."/>
            <person name="Stott M.B."/>
        </authorList>
    </citation>
    <scope>NUCLEOTIDE SEQUENCE [LARGE SCALE GENOMIC DNA]</scope>
    <source>
        <strain evidence="2 3">NGM72.4</strain>
    </source>
</reference>
<dbReference type="CDD" id="cd00077">
    <property type="entry name" value="HDc"/>
    <property type="match status" value="1"/>
</dbReference>
<dbReference type="NCBIfam" id="TIGR00277">
    <property type="entry name" value="HDIG"/>
    <property type="match status" value="1"/>
</dbReference>
<dbReference type="Gene3D" id="1.10.3210.10">
    <property type="entry name" value="Hypothetical protein af1432"/>
    <property type="match status" value="1"/>
</dbReference>
<accession>A0A6M1RKX4</accession>
<protein>
    <submittedName>
        <fullName evidence="2">HDOD domain-containing protein</fullName>
    </submittedName>
</protein>
<organism evidence="2 3">
    <name type="scientific">Limisphaera ngatamarikiensis</name>
    <dbReference type="NCBI Taxonomy" id="1324935"/>
    <lineage>
        <taxon>Bacteria</taxon>
        <taxon>Pseudomonadati</taxon>
        <taxon>Verrucomicrobiota</taxon>
        <taxon>Verrucomicrobiia</taxon>
        <taxon>Limisphaerales</taxon>
        <taxon>Limisphaeraceae</taxon>
        <taxon>Limisphaera</taxon>
    </lineage>
</organism>
<dbReference type="InterPro" id="IPR013976">
    <property type="entry name" value="HDOD"/>
</dbReference>
<name>A0A6M1RKX4_9BACT</name>
<dbReference type="PANTHER" id="PTHR33525">
    <property type="match status" value="1"/>
</dbReference>
<gene>
    <name evidence="2" type="ORF">G4L39_02355</name>
</gene>
<dbReference type="InterPro" id="IPR003607">
    <property type="entry name" value="HD/PDEase_dom"/>
</dbReference>
<dbReference type="AlphaFoldDB" id="A0A6M1RKX4"/>
<dbReference type="Pfam" id="PF08668">
    <property type="entry name" value="HDOD"/>
    <property type="match status" value="1"/>
</dbReference>
<comment type="caution">
    <text evidence="2">The sequence shown here is derived from an EMBL/GenBank/DDBJ whole genome shotgun (WGS) entry which is preliminary data.</text>
</comment>
<dbReference type="PANTHER" id="PTHR33525:SF3">
    <property type="entry name" value="RIBONUCLEASE Y"/>
    <property type="match status" value="1"/>
</dbReference>
<evidence type="ECO:0000313" key="3">
    <source>
        <dbReference type="Proteomes" id="UP000477311"/>
    </source>
</evidence>
<dbReference type="SUPFAM" id="SSF109604">
    <property type="entry name" value="HD-domain/PDEase-like"/>
    <property type="match status" value="1"/>
</dbReference>
<dbReference type="RefSeq" id="WP_165105595.1">
    <property type="nucleotide sequence ID" value="NZ_JAAKYA010000012.1"/>
</dbReference>
<evidence type="ECO:0000259" key="1">
    <source>
        <dbReference type="PROSITE" id="PS51833"/>
    </source>
</evidence>
<proteinExistence type="predicted"/>